<evidence type="ECO:0000313" key="3">
    <source>
        <dbReference type="Proteomes" id="UP000001968"/>
    </source>
</evidence>
<dbReference type="InterPro" id="IPR021338">
    <property type="entry name" value="DUF2953"/>
</dbReference>
<feature type="transmembrane region" description="Helical" evidence="1">
    <location>
        <begin position="173"/>
        <end position="194"/>
    </location>
</feature>
<keyword evidence="1" id="KW-1133">Transmembrane helix</keyword>
<name>Q0AVQ2_SYNWW</name>
<evidence type="ECO:0000313" key="2">
    <source>
        <dbReference type="EMBL" id="ABI69202.1"/>
    </source>
</evidence>
<protein>
    <recommendedName>
        <fullName evidence="4">DUF2953 domain-containing protein</fullName>
    </recommendedName>
</protein>
<dbReference type="RefSeq" id="WP_011641296.1">
    <property type="nucleotide sequence ID" value="NC_008346.1"/>
</dbReference>
<dbReference type="HOGENOM" id="CLU_1209311_0_0_9"/>
<evidence type="ECO:0008006" key="4">
    <source>
        <dbReference type="Google" id="ProtNLM"/>
    </source>
</evidence>
<sequence>MNLWLLLLLVLSFSFILLMFTPIRYELGFANHSNFNLYATIGQGFFFLLTLEKTAGRFDYKLRVLNIPCSLPRDSRNSEDNKSKEYRPGSSSPLTLLGNLLHNKTYQPLLKLIRKLWHHGKPQRLQIKGQYGFNEPHNTSWANILLLLLSSDSPHYQIELDPVWDEEKFDMEAFLNGSITLAVVFWHLLVFLFSPPFWKFFMELSQVRKNQKIKCDRREHQLCPTGRFP</sequence>
<dbReference type="AlphaFoldDB" id="Q0AVQ2"/>
<dbReference type="OrthoDB" id="1739345at2"/>
<evidence type="ECO:0000256" key="1">
    <source>
        <dbReference type="SAM" id="Phobius"/>
    </source>
</evidence>
<gene>
    <name evidence="2" type="ordered locus">Swol_1905</name>
</gene>
<proteinExistence type="predicted"/>
<keyword evidence="1" id="KW-0472">Membrane</keyword>
<dbReference type="STRING" id="335541.Swol_1905"/>
<feature type="transmembrane region" description="Helical" evidence="1">
    <location>
        <begin position="35"/>
        <end position="51"/>
    </location>
</feature>
<organism evidence="2 3">
    <name type="scientific">Syntrophomonas wolfei subsp. wolfei (strain DSM 2245B / Goettingen)</name>
    <dbReference type="NCBI Taxonomy" id="335541"/>
    <lineage>
        <taxon>Bacteria</taxon>
        <taxon>Bacillati</taxon>
        <taxon>Bacillota</taxon>
        <taxon>Clostridia</taxon>
        <taxon>Eubacteriales</taxon>
        <taxon>Syntrophomonadaceae</taxon>
        <taxon>Syntrophomonas</taxon>
    </lineage>
</organism>
<keyword evidence="3" id="KW-1185">Reference proteome</keyword>
<keyword evidence="1" id="KW-0812">Transmembrane</keyword>
<accession>Q0AVQ2</accession>
<reference evidence="3" key="1">
    <citation type="journal article" date="2010" name="Environ. Microbiol.">
        <title>The genome of Syntrophomonas wolfei: new insights into syntrophic metabolism and biohydrogen production.</title>
        <authorList>
            <person name="Sieber J.R."/>
            <person name="Sims D.R."/>
            <person name="Han C."/>
            <person name="Kim E."/>
            <person name="Lykidis A."/>
            <person name="Lapidus A.L."/>
            <person name="McDonnald E."/>
            <person name="Rohlin L."/>
            <person name="Culley D.E."/>
            <person name="Gunsalus R."/>
            <person name="McInerney M.J."/>
        </authorList>
    </citation>
    <scope>NUCLEOTIDE SEQUENCE [LARGE SCALE GENOMIC DNA]</scope>
    <source>
        <strain evidence="3">DSM 2245B / Goettingen</strain>
    </source>
</reference>
<dbReference type="Proteomes" id="UP000001968">
    <property type="component" value="Chromosome"/>
</dbReference>
<dbReference type="KEGG" id="swo:Swol_1905"/>
<dbReference type="Pfam" id="PF11167">
    <property type="entry name" value="DUF2953"/>
    <property type="match status" value="1"/>
</dbReference>
<dbReference type="EMBL" id="CP000448">
    <property type="protein sequence ID" value="ABI69202.1"/>
    <property type="molecule type" value="Genomic_DNA"/>
</dbReference>